<evidence type="ECO:0000256" key="4">
    <source>
        <dbReference type="ARBA" id="ARBA00023002"/>
    </source>
</evidence>
<evidence type="ECO:0000256" key="1">
    <source>
        <dbReference type="ARBA" id="ARBA00010505"/>
    </source>
</evidence>
<dbReference type="GO" id="GO:0005777">
    <property type="term" value="C:peroxisome"/>
    <property type="evidence" value="ECO:0007669"/>
    <property type="project" value="TreeGrafter"/>
</dbReference>
<comment type="function">
    <text evidence="7">Thiol-specific peroxidase that catalyzes the reduction of hydrogen peroxide and organic hydroperoxides to water and alcohols, respectively. Plays a role in cell protection against oxidative stress by detoxifying peroxides.</text>
</comment>
<evidence type="ECO:0000256" key="6">
    <source>
        <dbReference type="PIRSR" id="PIRSR637944-1"/>
    </source>
</evidence>
<evidence type="ECO:0000313" key="9">
    <source>
        <dbReference type="EMBL" id="ODQ63128.1"/>
    </source>
</evidence>
<dbReference type="Pfam" id="PF08534">
    <property type="entry name" value="Redoxin"/>
    <property type="match status" value="1"/>
</dbReference>
<keyword evidence="2 7" id="KW-0575">Peroxidase</keyword>
<proteinExistence type="inferred from homology"/>
<reference evidence="9 10" key="1">
    <citation type="journal article" date="2016" name="Proc. Natl. Acad. Sci. U.S.A.">
        <title>Comparative genomics of biotechnologically important yeasts.</title>
        <authorList>
            <person name="Riley R."/>
            <person name="Haridas S."/>
            <person name="Wolfe K.H."/>
            <person name="Lopes M.R."/>
            <person name="Hittinger C.T."/>
            <person name="Goeker M."/>
            <person name="Salamov A.A."/>
            <person name="Wisecaver J.H."/>
            <person name="Long T.M."/>
            <person name="Calvey C.H."/>
            <person name="Aerts A.L."/>
            <person name="Barry K.W."/>
            <person name="Choi C."/>
            <person name="Clum A."/>
            <person name="Coughlan A.Y."/>
            <person name="Deshpande S."/>
            <person name="Douglass A.P."/>
            <person name="Hanson S.J."/>
            <person name="Klenk H.-P."/>
            <person name="LaButti K.M."/>
            <person name="Lapidus A."/>
            <person name="Lindquist E.A."/>
            <person name="Lipzen A.M."/>
            <person name="Meier-Kolthoff J.P."/>
            <person name="Ohm R.A."/>
            <person name="Otillar R.P."/>
            <person name="Pangilinan J.L."/>
            <person name="Peng Y."/>
            <person name="Rokas A."/>
            <person name="Rosa C.A."/>
            <person name="Scheuner C."/>
            <person name="Sibirny A.A."/>
            <person name="Slot J.C."/>
            <person name="Stielow J.B."/>
            <person name="Sun H."/>
            <person name="Kurtzman C.P."/>
            <person name="Blackwell M."/>
            <person name="Grigoriev I.V."/>
            <person name="Jeffries T.W."/>
        </authorList>
    </citation>
    <scope>NUCLEOTIDE SEQUENCE [LARGE SCALE GENOMIC DNA]</scope>
    <source>
        <strain evidence="9 10">DSM 6958</strain>
    </source>
</reference>
<dbReference type="InterPro" id="IPR036249">
    <property type="entry name" value="Thioredoxin-like_sf"/>
</dbReference>
<protein>
    <submittedName>
        <fullName evidence="9">Redoxin</fullName>
    </submittedName>
</protein>
<dbReference type="GO" id="GO:0005739">
    <property type="term" value="C:mitochondrion"/>
    <property type="evidence" value="ECO:0007669"/>
    <property type="project" value="TreeGrafter"/>
</dbReference>
<dbReference type="InterPro" id="IPR037944">
    <property type="entry name" value="PRX5-like"/>
</dbReference>
<dbReference type="Proteomes" id="UP000095009">
    <property type="component" value="Unassembled WGS sequence"/>
</dbReference>
<dbReference type="SUPFAM" id="SSF52833">
    <property type="entry name" value="Thioredoxin-like"/>
    <property type="match status" value="1"/>
</dbReference>
<dbReference type="GO" id="GO:0045454">
    <property type="term" value="P:cell redox homeostasis"/>
    <property type="evidence" value="ECO:0007669"/>
    <property type="project" value="TreeGrafter"/>
</dbReference>
<keyword evidence="3 7" id="KW-0049">Antioxidant</keyword>
<gene>
    <name evidence="9" type="ORF">NADFUDRAFT_84604</name>
</gene>
<feature type="active site" description="Cysteine sulfenic acid (-SOH) intermediate" evidence="6">
    <location>
        <position position="71"/>
    </location>
</feature>
<dbReference type="STRING" id="857566.A0A1E3PCM2"/>
<sequence length="187" mass="19813">MLRTLTRQSPLFTSSVRGFKTSAAAFVKAGDSVPSLTLHENSPGNTVDLAEETKTGKYVIIGVPGAYSPACSASHVPGYISRGGELAAKGVDGVFVVAVNDSFVTKAWGAELTQGKDSKVPVRFIADHAGDFATKWDVLFDASKFFGNKRSKRYAAVVENGKVQNAWIEPDSTGLDVSTAEKVVGQL</sequence>
<accession>A0A1E3PCM2</accession>
<keyword evidence="10" id="KW-1185">Reference proteome</keyword>
<keyword evidence="5 7" id="KW-0676">Redox-active center</keyword>
<dbReference type="InterPro" id="IPR013766">
    <property type="entry name" value="Thioredoxin_domain"/>
</dbReference>
<evidence type="ECO:0000256" key="2">
    <source>
        <dbReference type="ARBA" id="ARBA00022559"/>
    </source>
</evidence>
<dbReference type="GO" id="GO:0034599">
    <property type="term" value="P:cellular response to oxidative stress"/>
    <property type="evidence" value="ECO:0007669"/>
    <property type="project" value="InterPro"/>
</dbReference>
<name>A0A1E3PCM2_9ASCO</name>
<evidence type="ECO:0000256" key="3">
    <source>
        <dbReference type="ARBA" id="ARBA00022862"/>
    </source>
</evidence>
<dbReference type="GO" id="GO:0005829">
    <property type="term" value="C:cytosol"/>
    <property type="evidence" value="ECO:0007669"/>
    <property type="project" value="TreeGrafter"/>
</dbReference>
<evidence type="ECO:0000259" key="8">
    <source>
        <dbReference type="PROSITE" id="PS51352"/>
    </source>
</evidence>
<dbReference type="PANTHER" id="PTHR10430:SF39">
    <property type="entry name" value="PEROXISOMAL MEMBRANE ASSOCIATED PROTEIN 20"/>
    <property type="match status" value="1"/>
</dbReference>
<keyword evidence="4 7" id="KW-0560">Oxidoreductase</keyword>
<dbReference type="PROSITE" id="PS51352">
    <property type="entry name" value="THIOREDOXIN_2"/>
    <property type="match status" value="1"/>
</dbReference>
<dbReference type="FunFam" id="3.40.30.10:FF:000159">
    <property type="entry name" value="Peroxiredoxin"/>
    <property type="match status" value="1"/>
</dbReference>
<dbReference type="PANTHER" id="PTHR10430">
    <property type="entry name" value="PEROXIREDOXIN"/>
    <property type="match status" value="1"/>
</dbReference>
<dbReference type="Gene3D" id="3.40.30.10">
    <property type="entry name" value="Glutaredoxin"/>
    <property type="match status" value="1"/>
</dbReference>
<dbReference type="InterPro" id="IPR013740">
    <property type="entry name" value="Redoxin"/>
</dbReference>
<evidence type="ECO:0000256" key="7">
    <source>
        <dbReference type="RuleBase" id="RU366011"/>
    </source>
</evidence>
<dbReference type="GO" id="GO:0008379">
    <property type="term" value="F:thioredoxin peroxidase activity"/>
    <property type="evidence" value="ECO:0007669"/>
    <property type="project" value="InterPro"/>
</dbReference>
<dbReference type="EMBL" id="KV454416">
    <property type="protein sequence ID" value="ODQ63128.1"/>
    <property type="molecule type" value="Genomic_DNA"/>
</dbReference>
<comment type="similarity">
    <text evidence="1 7">Belongs to the peroxiredoxin family. Prx5 subfamily.</text>
</comment>
<dbReference type="GO" id="GO:0042744">
    <property type="term" value="P:hydrogen peroxide catabolic process"/>
    <property type="evidence" value="ECO:0007669"/>
    <property type="project" value="TreeGrafter"/>
</dbReference>
<dbReference type="CDD" id="cd03013">
    <property type="entry name" value="PRX5_like"/>
    <property type="match status" value="1"/>
</dbReference>
<dbReference type="AlphaFoldDB" id="A0A1E3PCM2"/>
<organism evidence="9 10">
    <name type="scientific">Nadsonia fulvescens var. elongata DSM 6958</name>
    <dbReference type="NCBI Taxonomy" id="857566"/>
    <lineage>
        <taxon>Eukaryota</taxon>
        <taxon>Fungi</taxon>
        <taxon>Dikarya</taxon>
        <taxon>Ascomycota</taxon>
        <taxon>Saccharomycotina</taxon>
        <taxon>Dipodascomycetes</taxon>
        <taxon>Dipodascales</taxon>
        <taxon>Dipodascales incertae sedis</taxon>
        <taxon>Nadsonia</taxon>
    </lineage>
</organism>
<feature type="domain" description="Thioredoxin" evidence="8">
    <location>
        <begin position="27"/>
        <end position="187"/>
    </location>
</feature>
<evidence type="ECO:0000256" key="5">
    <source>
        <dbReference type="ARBA" id="ARBA00023284"/>
    </source>
</evidence>
<evidence type="ECO:0000313" key="10">
    <source>
        <dbReference type="Proteomes" id="UP000095009"/>
    </source>
</evidence>
<dbReference type="OrthoDB" id="1882547at2759"/>